<comment type="function">
    <text evidence="9">Essential subunit of the Sec protein translocation channel SecYEG. Clamps together the 2 halves of SecY. May contact the channel plug during translocation.</text>
</comment>
<keyword evidence="4 9" id="KW-0812">Transmembrane</keyword>
<dbReference type="InterPro" id="IPR038379">
    <property type="entry name" value="SecE_sf"/>
</dbReference>
<evidence type="ECO:0000256" key="7">
    <source>
        <dbReference type="ARBA" id="ARBA00023010"/>
    </source>
</evidence>
<comment type="subcellular location">
    <subcellularLocation>
        <location evidence="1">Membrane</location>
    </subcellularLocation>
</comment>
<organism evidence="10">
    <name type="scientific">Buchnera aphidicola</name>
    <name type="common">Aphis aurantii</name>
    <dbReference type="NCBI Taxonomy" id="1470492"/>
    <lineage>
        <taxon>Bacteria</taxon>
        <taxon>Pseudomonadati</taxon>
        <taxon>Pseudomonadota</taxon>
        <taxon>Gammaproteobacteria</taxon>
        <taxon>Enterobacterales</taxon>
        <taxon>Erwiniaceae</taxon>
        <taxon>Buchnera</taxon>
    </lineage>
</organism>
<evidence type="ECO:0000256" key="5">
    <source>
        <dbReference type="ARBA" id="ARBA00022927"/>
    </source>
</evidence>
<dbReference type="PRINTS" id="PR01650">
    <property type="entry name" value="SECETRNLCASE"/>
</dbReference>
<comment type="similarity">
    <text evidence="9">Belongs to the SecE/SEC61-gamma family.</text>
</comment>
<sequence length="127" mass="15079">MNIKIHNQKKNKIIEKIKWTFIFINFILCILIDCYLNKINFFIRFALITCLISFALGILIYTKKGKIILLYINSSKNEIQKIMWPKYKETLYTTVIIILVTIFMSLLLWGLDNIIFRLIAFVIGLRL</sequence>
<dbReference type="GO" id="GO:0006605">
    <property type="term" value="P:protein targeting"/>
    <property type="evidence" value="ECO:0007669"/>
    <property type="project" value="UniProtKB-UniRule"/>
</dbReference>
<proteinExistence type="inferred from homology"/>
<reference evidence="10" key="1">
    <citation type="submission" date="2024-06" db="EMBL/GenBank/DDBJ databases">
        <title>Unveiling Genomic Reduction in Obligate Endosymbionts Buchnera of Aphids: Insights from Phylogenomic Comparative Analysis with Novel Genome Data and Co-obligate Endosymbionts.</title>
        <authorList>
            <person name="Lu C."/>
            <person name="Zou T."/>
            <person name="Liu Q."/>
            <person name="Huang X."/>
        </authorList>
    </citation>
    <scope>NUCLEOTIDE SEQUENCE</scope>
    <source>
        <strain evidence="10">Aphau13</strain>
    </source>
</reference>
<dbReference type="GO" id="GO:0005886">
    <property type="term" value="C:plasma membrane"/>
    <property type="evidence" value="ECO:0007669"/>
    <property type="project" value="UniProtKB-UniRule"/>
</dbReference>
<dbReference type="NCBIfam" id="TIGR00964">
    <property type="entry name" value="secE_bact"/>
    <property type="match status" value="1"/>
</dbReference>
<evidence type="ECO:0000256" key="9">
    <source>
        <dbReference type="HAMAP-Rule" id="MF_00422"/>
    </source>
</evidence>
<evidence type="ECO:0000256" key="2">
    <source>
        <dbReference type="ARBA" id="ARBA00022448"/>
    </source>
</evidence>
<evidence type="ECO:0000256" key="6">
    <source>
        <dbReference type="ARBA" id="ARBA00022989"/>
    </source>
</evidence>
<keyword evidence="3 9" id="KW-1003">Cell membrane</keyword>
<gene>
    <name evidence="9 10" type="primary">secE</name>
    <name evidence="10" type="ORF">RJT31_00205</name>
</gene>
<dbReference type="AlphaFoldDB" id="A0AAU6W576"/>
<keyword evidence="5 9" id="KW-0653">Protein transport</keyword>
<keyword evidence="2 9" id="KW-0813">Transport</keyword>
<dbReference type="InterPro" id="IPR005807">
    <property type="entry name" value="SecE_bac"/>
</dbReference>
<dbReference type="Pfam" id="PF00584">
    <property type="entry name" value="SecE"/>
    <property type="match status" value="1"/>
</dbReference>
<dbReference type="PANTHER" id="PTHR33910">
    <property type="entry name" value="PROTEIN TRANSLOCASE SUBUNIT SECE"/>
    <property type="match status" value="1"/>
</dbReference>
<keyword evidence="6 9" id="KW-1133">Transmembrane helix</keyword>
<dbReference type="Gene3D" id="1.20.5.1030">
    <property type="entry name" value="Preprotein translocase secy subunit"/>
    <property type="match status" value="1"/>
</dbReference>
<evidence type="ECO:0000256" key="4">
    <source>
        <dbReference type="ARBA" id="ARBA00022692"/>
    </source>
</evidence>
<dbReference type="EMBL" id="CP135018">
    <property type="protein sequence ID" value="XAJ80913.1"/>
    <property type="molecule type" value="Genomic_DNA"/>
</dbReference>
<comment type="caution">
    <text evidence="9">Lacks conserved residue(s) required for the propagation of feature annotation.</text>
</comment>
<dbReference type="GO" id="GO:0008320">
    <property type="term" value="F:protein transmembrane transporter activity"/>
    <property type="evidence" value="ECO:0007669"/>
    <property type="project" value="UniProtKB-UniRule"/>
</dbReference>
<name>A0AAU6W576_9GAMM</name>
<protein>
    <recommendedName>
        <fullName evidence="9">Protein translocase subunit SecE</fullName>
    </recommendedName>
</protein>
<evidence type="ECO:0000256" key="3">
    <source>
        <dbReference type="ARBA" id="ARBA00022475"/>
    </source>
</evidence>
<dbReference type="RefSeq" id="WP_348769457.1">
    <property type="nucleotide sequence ID" value="NZ_CP135018.1"/>
</dbReference>
<evidence type="ECO:0000256" key="8">
    <source>
        <dbReference type="ARBA" id="ARBA00023136"/>
    </source>
</evidence>
<dbReference type="GO" id="GO:0065002">
    <property type="term" value="P:intracellular protein transmembrane transport"/>
    <property type="evidence" value="ECO:0007669"/>
    <property type="project" value="UniProtKB-UniRule"/>
</dbReference>
<evidence type="ECO:0000256" key="1">
    <source>
        <dbReference type="ARBA" id="ARBA00004370"/>
    </source>
</evidence>
<feature type="transmembrane region" description="Helical" evidence="9">
    <location>
        <begin position="20"/>
        <end position="36"/>
    </location>
</feature>
<dbReference type="GO" id="GO:0009306">
    <property type="term" value="P:protein secretion"/>
    <property type="evidence" value="ECO:0007669"/>
    <property type="project" value="UniProtKB-UniRule"/>
</dbReference>
<keyword evidence="8 9" id="KW-0472">Membrane</keyword>
<feature type="transmembrane region" description="Helical" evidence="9">
    <location>
        <begin position="42"/>
        <end position="61"/>
    </location>
</feature>
<comment type="subunit">
    <text evidence="9">Component of the Sec protein translocase complex. Heterotrimer consisting of SecY, SecE and SecG subunits. The heterotrimers can form oligomers, although 1 heterotrimer is thought to be able to translocate proteins. Interacts with the ribosome. Interacts with SecDF, and other proteins may be involved. Interacts with SecA.</text>
</comment>
<evidence type="ECO:0000313" key="10">
    <source>
        <dbReference type="EMBL" id="XAJ80913.1"/>
    </source>
</evidence>
<dbReference type="GO" id="GO:0043952">
    <property type="term" value="P:protein transport by the Sec complex"/>
    <property type="evidence" value="ECO:0007669"/>
    <property type="project" value="UniProtKB-UniRule"/>
</dbReference>
<accession>A0AAU6W576</accession>
<dbReference type="HAMAP" id="MF_00422">
    <property type="entry name" value="SecE"/>
    <property type="match status" value="1"/>
</dbReference>
<feature type="transmembrane region" description="Helical" evidence="9">
    <location>
        <begin position="91"/>
        <end position="111"/>
    </location>
</feature>
<keyword evidence="7 9" id="KW-0811">Translocation</keyword>
<dbReference type="InterPro" id="IPR001901">
    <property type="entry name" value="Translocase_SecE/Sec61-g"/>
</dbReference>
<dbReference type="PANTHER" id="PTHR33910:SF1">
    <property type="entry name" value="PROTEIN TRANSLOCASE SUBUNIT SECE"/>
    <property type="match status" value="1"/>
</dbReference>